<feature type="domain" description="F-box" evidence="2">
    <location>
        <begin position="83"/>
        <end position="121"/>
    </location>
</feature>
<dbReference type="Pfam" id="PF00646">
    <property type="entry name" value="F-box"/>
    <property type="match status" value="1"/>
</dbReference>
<evidence type="ECO:0000313" key="4">
    <source>
        <dbReference type="Proteomes" id="UP001054889"/>
    </source>
</evidence>
<dbReference type="AlphaFoldDB" id="A0AAV5CWP4"/>
<evidence type="ECO:0000259" key="2">
    <source>
        <dbReference type="Pfam" id="PF00646"/>
    </source>
</evidence>
<organism evidence="3 4">
    <name type="scientific">Eleusine coracana subsp. coracana</name>
    <dbReference type="NCBI Taxonomy" id="191504"/>
    <lineage>
        <taxon>Eukaryota</taxon>
        <taxon>Viridiplantae</taxon>
        <taxon>Streptophyta</taxon>
        <taxon>Embryophyta</taxon>
        <taxon>Tracheophyta</taxon>
        <taxon>Spermatophyta</taxon>
        <taxon>Magnoliopsida</taxon>
        <taxon>Liliopsida</taxon>
        <taxon>Poales</taxon>
        <taxon>Poaceae</taxon>
        <taxon>PACMAD clade</taxon>
        <taxon>Chloridoideae</taxon>
        <taxon>Cynodonteae</taxon>
        <taxon>Eleusininae</taxon>
        <taxon>Eleusine</taxon>
    </lineage>
</organism>
<evidence type="ECO:0000313" key="3">
    <source>
        <dbReference type="EMBL" id="GJN02606.1"/>
    </source>
</evidence>
<protein>
    <recommendedName>
        <fullName evidence="2">F-box domain-containing protein</fullName>
    </recommendedName>
</protein>
<dbReference type="InterPro" id="IPR036047">
    <property type="entry name" value="F-box-like_dom_sf"/>
</dbReference>
<evidence type="ECO:0000256" key="1">
    <source>
        <dbReference type="SAM" id="MobiDB-lite"/>
    </source>
</evidence>
<reference evidence="3" key="2">
    <citation type="submission" date="2021-12" db="EMBL/GenBank/DDBJ databases">
        <title>Resequencing data analysis of finger millet.</title>
        <authorList>
            <person name="Hatakeyama M."/>
            <person name="Aluri S."/>
            <person name="Balachadran M.T."/>
            <person name="Sivarajan S.R."/>
            <person name="Poveda L."/>
            <person name="Shimizu-Inatsugi R."/>
            <person name="Schlapbach R."/>
            <person name="Sreeman S.M."/>
            <person name="Shimizu K.K."/>
        </authorList>
    </citation>
    <scope>NUCLEOTIDE SEQUENCE</scope>
</reference>
<name>A0AAV5CWP4_ELECO</name>
<dbReference type="SUPFAM" id="SSF81383">
    <property type="entry name" value="F-box domain"/>
    <property type="match status" value="1"/>
</dbReference>
<dbReference type="InterPro" id="IPR001810">
    <property type="entry name" value="F-box_dom"/>
</dbReference>
<comment type="caution">
    <text evidence="3">The sequence shown here is derived from an EMBL/GenBank/DDBJ whole genome shotgun (WGS) entry which is preliminary data.</text>
</comment>
<dbReference type="Gene3D" id="1.20.1280.50">
    <property type="match status" value="1"/>
</dbReference>
<dbReference type="Proteomes" id="UP001054889">
    <property type="component" value="Unassembled WGS sequence"/>
</dbReference>
<sequence>MEDAQRIETSRLSIHGRTDDEHNPAAVSTGLVSTLAGHPSPATATRGFMSSSTTTPAKRAGVENSDYTVDNKRAQTQRRLTFPSLPQDIVSRITAALPFKEAVRISAVCSKLRRAWTYHPNLDLGVSATDGSVVPTIVRVRGRNAKRNQSSDRYKRMVHARRFVDMVNVILMKLQHRGFTLNRGCSKVLVALHESLMLKTASFQSRVEENLGCL</sequence>
<reference evidence="3" key="1">
    <citation type="journal article" date="2018" name="DNA Res.">
        <title>Multiple hybrid de novo genome assembly of finger millet, an orphan allotetraploid crop.</title>
        <authorList>
            <person name="Hatakeyama M."/>
            <person name="Aluri S."/>
            <person name="Balachadran M.T."/>
            <person name="Sivarajan S.R."/>
            <person name="Patrignani A."/>
            <person name="Gruter S."/>
            <person name="Poveda L."/>
            <person name="Shimizu-Inatsugi R."/>
            <person name="Baeten J."/>
            <person name="Francoijs K.J."/>
            <person name="Nataraja K.N."/>
            <person name="Reddy Y.A.N."/>
            <person name="Phadnis S."/>
            <person name="Ravikumar R.L."/>
            <person name="Schlapbach R."/>
            <person name="Sreeman S.M."/>
            <person name="Shimizu K.K."/>
        </authorList>
    </citation>
    <scope>NUCLEOTIDE SEQUENCE</scope>
</reference>
<proteinExistence type="predicted"/>
<dbReference type="EMBL" id="BQKI01000009">
    <property type="protein sequence ID" value="GJN02606.1"/>
    <property type="molecule type" value="Genomic_DNA"/>
</dbReference>
<feature type="region of interest" description="Disordered" evidence="1">
    <location>
        <begin position="1"/>
        <end position="63"/>
    </location>
</feature>
<keyword evidence="4" id="KW-1185">Reference proteome</keyword>
<gene>
    <name evidence="3" type="primary">ga19976</name>
    <name evidence="3" type="ORF">PR202_ga19976</name>
</gene>
<accession>A0AAV5CWP4</accession>